<dbReference type="FunFam" id="2.60.40.770:FF:000001">
    <property type="entry name" value="NPC intracellular cholesterol transporter 2"/>
    <property type="match status" value="1"/>
</dbReference>
<dbReference type="GO" id="GO:0003779">
    <property type="term" value="F:actin binding"/>
    <property type="evidence" value="ECO:0007669"/>
    <property type="project" value="UniProtKB-KW"/>
</dbReference>
<evidence type="ECO:0000256" key="16">
    <source>
        <dbReference type="SAM" id="MobiDB-lite"/>
    </source>
</evidence>
<dbReference type="InterPro" id="IPR014756">
    <property type="entry name" value="Ig_E-set"/>
</dbReference>
<keyword evidence="11" id="KW-0067">ATP-binding</keyword>
<dbReference type="GO" id="GO:0005885">
    <property type="term" value="C:Arp2/3 protein complex"/>
    <property type="evidence" value="ECO:0007669"/>
    <property type="project" value="UniProtKB-ARBA"/>
</dbReference>
<comment type="subcellular location">
    <subcellularLocation>
        <location evidence="1">Cytoplasm</location>
        <location evidence="1">Cytoskeleton</location>
    </subcellularLocation>
    <subcellularLocation>
        <location evidence="2">Secreted</location>
    </subcellularLocation>
</comment>
<comment type="function">
    <text evidence="15">Subunit of the V1 complex of vacuolar(H+)-ATPase (V-ATPase), a multisubunit enzyme composed of a peripheral complex (V1) that hydrolyzes ATP and a membrane integral complex (V0) that translocates protons. V-ATPase is responsible for acidifying and maintaining the pH of intracellular compartments and in some cell types, is targeted to the plasma membrane, where it is responsible for acidifying the extracellular environment.</text>
</comment>
<dbReference type="SMART" id="SM00268">
    <property type="entry name" value="ACTIN"/>
    <property type="match status" value="1"/>
</dbReference>
<evidence type="ECO:0000256" key="17">
    <source>
        <dbReference type="SAM" id="SignalP"/>
    </source>
</evidence>
<evidence type="ECO:0000256" key="5">
    <source>
        <dbReference type="ARBA" id="ARBA00010121"/>
    </source>
</evidence>
<keyword evidence="9" id="KW-0964">Secreted</keyword>
<dbReference type="SUPFAM" id="SSF81296">
    <property type="entry name" value="E set domains"/>
    <property type="match status" value="1"/>
</dbReference>
<sequence>MKAAYLSLLCILAIWTSIGAREIEFEDCGSEAEVKSVEVEPCDDPSLCVLKGGSIVRANVTFVPAEDVRSLTLKPFVEVGSASIAVPIVENNACKNSGLQCPLKSGSLAVYQKRLPIPSNLPSVAIQSVHFNILTTDCLDACNAENRASRRKAEKSSMRKDRNSPHERRKVVFKESNWSLTIKFVKCGFAGSNFPERIFPSIVGRPILRSRDRIGEFEVKDVMVGNECNGLRQMLHVSYPMDNGIVRHWDDMTLLWDYTFGPENLDINPSECKLLLTEPPLNPNKNRERMVEVMFEKYGFQGVHVAVQAMLTLYAQGLVTGVVVDSGDGVTHICPIYQGFSLPHLTRRLDIAGRDITRYLIKLLCLRGYSFNHSADFETVRQLKEKLCYVAYDVEQEERLALETVFLVQPFTLPDGRVVRVGSERFEAPEVLFQPHLIDVEANGLSEMLFNVIQSADIDTRLVFYKNIVLSGGSTMFPGFPSRLERELKQLYFRNVLKGNEEAFRKFKIRIEAPPSRKHMVFCGGAVLAQLMRDRDEFWIYKSEYEEGGITAAMKKLLIPSESKMVKRNCCLFRPTQGKYCICNFVVLMSRDDRIPVFPSRMAQSLMKARLKGAQKGHSLLKKKADALNVRFRTVLRQIIENKVLMGDVMKEASFSLAEAKFTAGDFSHTVLQNIGRAQVKVKTRKDNVAGVTLPLFEYYQDGPDRKNLFIMQSLLLFVQLSAYDLTGLGKGGANITKMKKNYNKAVELLIELATLQTCFISLDEAIKLTNRRVNAIEFAIVITDNFACIVSVIIPRIERTLQYILSELDEREREEFFRLKKVQKKRKEERREKEEALKETGVDLSKTPQKNLLEADDDVPLLFT</sequence>
<feature type="compositionally biased region" description="Basic and acidic residues" evidence="16">
    <location>
        <begin position="830"/>
        <end position="842"/>
    </location>
</feature>
<name>A0A085MX14_9BILA</name>
<dbReference type="SUPFAM" id="SSF53067">
    <property type="entry name" value="Actin-like ATPase domain"/>
    <property type="match status" value="2"/>
</dbReference>
<dbReference type="Pfam" id="PF00022">
    <property type="entry name" value="Actin"/>
    <property type="match status" value="1"/>
</dbReference>
<dbReference type="GO" id="GO:0005524">
    <property type="term" value="F:ATP binding"/>
    <property type="evidence" value="ECO:0007669"/>
    <property type="project" value="UniProtKB-KW"/>
</dbReference>
<evidence type="ECO:0000256" key="10">
    <source>
        <dbReference type="ARBA" id="ARBA00022741"/>
    </source>
</evidence>
<evidence type="ECO:0000256" key="9">
    <source>
        <dbReference type="ARBA" id="ARBA00022525"/>
    </source>
</evidence>
<dbReference type="InterPro" id="IPR043129">
    <property type="entry name" value="ATPase_NBD"/>
</dbReference>
<keyword evidence="13" id="KW-0009">Actin-binding</keyword>
<protein>
    <recommendedName>
        <fullName evidence="6">Actin-related protein 2</fullName>
    </recommendedName>
</protein>
<dbReference type="Gene3D" id="1.10.287.3240">
    <property type="match status" value="1"/>
</dbReference>
<dbReference type="Proteomes" id="UP000030758">
    <property type="component" value="Unassembled WGS sequence"/>
</dbReference>
<dbReference type="Pfam" id="PF02221">
    <property type="entry name" value="E1_DerP2_DerF2"/>
    <property type="match status" value="1"/>
</dbReference>
<dbReference type="NCBIfam" id="TIGR00309">
    <property type="entry name" value="V_ATPase_subD"/>
    <property type="match status" value="1"/>
</dbReference>
<organism evidence="19">
    <name type="scientific">Trichuris suis</name>
    <name type="common">pig whipworm</name>
    <dbReference type="NCBI Taxonomy" id="68888"/>
    <lineage>
        <taxon>Eukaryota</taxon>
        <taxon>Metazoa</taxon>
        <taxon>Ecdysozoa</taxon>
        <taxon>Nematoda</taxon>
        <taxon>Enoplea</taxon>
        <taxon>Dorylaimia</taxon>
        <taxon>Trichinellida</taxon>
        <taxon>Trichuridae</taxon>
        <taxon>Trichuris</taxon>
    </lineage>
</organism>
<dbReference type="PANTHER" id="PTHR11937">
    <property type="entry name" value="ACTIN"/>
    <property type="match status" value="1"/>
</dbReference>
<feature type="signal peptide" evidence="17">
    <location>
        <begin position="1"/>
        <end position="20"/>
    </location>
</feature>
<evidence type="ECO:0000256" key="1">
    <source>
        <dbReference type="ARBA" id="ARBA00004245"/>
    </source>
</evidence>
<dbReference type="PRINTS" id="PR00190">
    <property type="entry name" value="ACTIN"/>
</dbReference>
<evidence type="ECO:0000256" key="6">
    <source>
        <dbReference type="ARBA" id="ARBA00021611"/>
    </source>
</evidence>
<dbReference type="CDD" id="cd10220">
    <property type="entry name" value="ASKHA_NBD_Arp2"/>
    <property type="match status" value="1"/>
</dbReference>
<dbReference type="Gene3D" id="2.60.40.770">
    <property type="match status" value="1"/>
</dbReference>
<dbReference type="GO" id="GO:0005576">
    <property type="term" value="C:extracellular region"/>
    <property type="evidence" value="ECO:0007669"/>
    <property type="project" value="UniProtKB-SubCell"/>
</dbReference>
<feature type="domain" description="MD-2-related lipid-recognition" evidence="18">
    <location>
        <begin position="25"/>
        <end position="143"/>
    </location>
</feature>
<dbReference type="Pfam" id="PF01813">
    <property type="entry name" value="ATP-synt_D"/>
    <property type="match status" value="1"/>
</dbReference>
<accession>A0A085MX14</accession>
<keyword evidence="17" id="KW-0732">Signal</keyword>
<dbReference type="InterPro" id="IPR003172">
    <property type="entry name" value="ML_dom"/>
</dbReference>
<comment type="similarity">
    <text evidence="5">Belongs to the actin family. ARP2 subfamily.</text>
</comment>
<dbReference type="PROSITE" id="PS01132">
    <property type="entry name" value="ACTINS_ACT_LIKE"/>
    <property type="match status" value="1"/>
</dbReference>
<dbReference type="GO" id="GO:0007015">
    <property type="term" value="P:actin filament organization"/>
    <property type="evidence" value="ECO:0007669"/>
    <property type="project" value="UniProtKB-ARBA"/>
</dbReference>
<feature type="region of interest" description="Disordered" evidence="16">
    <location>
        <begin position="824"/>
        <end position="844"/>
    </location>
</feature>
<evidence type="ECO:0000256" key="12">
    <source>
        <dbReference type="ARBA" id="ARBA00023065"/>
    </source>
</evidence>
<keyword evidence="10" id="KW-0547">Nucleotide-binding</keyword>
<evidence type="ECO:0000256" key="14">
    <source>
        <dbReference type="ARBA" id="ARBA00023212"/>
    </source>
</evidence>
<gene>
    <name evidence="19" type="ORF">M514_03230</name>
</gene>
<feature type="compositionally biased region" description="Basic and acidic residues" evidence="16">
    <location>
        <begin position="154"/>
        <end position="168"/>
    </location>
</feature>
<evidence type="ECO:0000256" key="3">
    <source>
        <dbReference type="ARBA" id="ARBA00005850"/>
    </source>
</evidence>
<dbReference type="FunFam" id="3.90.640.10:FF:000005">
    <property type="entry name" value="Actin-related protein 2"/>
    <property type="match status" value="1"/>
</dbReference>
<dbReference type="AlphaFoldDB" id="A0A085MX14"/>
<evidence type="ECO:0000256" key="15">
    <source>
        <dbReference type="ARBA" id="ARBA00045737"/>
    </source>
</evidence>
<feature type="region of interest" description="Disordered" evidence="16">
    <location>
        <begin position="149"/>
        <end position="168"/>
    </location>
</feature>
<dbReference type="FunFam" id="3.30.420.40:FF:000148">
    <property type="entry name" value="Actin, alpha skeletal muscle"/>
    <property type="match status" value="1"/>
</dbReference>
<dbReference type="EMBL" id="KL367612">
    <property type="protein sequence ID" value="KFD61760.1"/>
    <property type="molecule type" value="Genomic_DNA"/>
</dbReference>
<keyword evidence="14" id="KW-0206">Cytoskeleton</keyword>
<evidence type="ECO:0000256" key="13">
    <source>
        <dbReference type="ARBA" id="ARBA00023203"/>
    </source>
</evidence>
<dbReference type="InterPro" id="IPR020902">
    <property type="entry name" value="Actin/actin-like_CS"/>
</dbReference>
<keyword evidence="12" id="KW-0406">Ion transport</keyword>
<feature type="chain" id="PRO_5001795479" description="Actin-related protein 2" evidence="17">
    <location>
        <begin position="21"/>
        <end position="865"/>
    </location>
</feature>
<evidence type="ECO:0000256" key="11">
    <source>
        <dbReference type="ARBA" id="ARBA00022840"/>
    </source>
</evidence>
<proteinExistence type="inferred from homology"/>
<dbReference type="GO" id="GO:0046961">
    <property type="term" value="F:proton-transporting ATPase activity, rotational mechanism"/>
    <property type="evidence" value="ECO:0007669"/>
    <property type="project" value="InterPro"/>
</dbReference>
<comment type="similarity">
    <text evidence="3">Belongs to the V-ATPase D subunit family.</text>
</comment>
<dbReference type="InterPro" id="IPR002699">
    <property type="entry name" value="V_ATPase_D"/>
</dbReference>
<evidence type="ECO:0000256" key="2">
    <source>
        <dbReference type="ARBA" id="ARBA00004613"/>
    </source>
</evidence>
<keyword evidence="7" id="KW-0813">Transport</keyword>
<evidence type="ECO:0000256" key="4">
    <source>
        <dbReference type="ARBA" id="ARBA00006370"/>
    </source>
</evidence>
<comment type="similarity">
    <text evidence="4">Belongs to the NPC2 family.</text>
</comment>
<evidence type="ECO:0000256" key="8">
    <source>
        <dbReference type="ARBA" id="ARBA00022490"/>
    </source>
</evidence>
<keyword evidence="8" id="KW-0963">Cytoplasm</keyword>
<reference evidence="19" key="1">
    <citation type="journal article" date="2014" name="Nat. Genet.">
        <title>Genome and transcriptome of the porcine whipworm Trichuris suis.</title>
        <authorList>
            <person name="Jex A.R."/>
            <person name="Nejsum P."/>
            <person name="Schwarz E.M."/>
            <person name="Hu L."/>
            <person name="Young N.D."/>
            <person name="Hall R.S."/>
            <person name="Korhonen P.K."/>
            <person name="Liao S."/>
            <person name="Thamsborg S."/>
            <person name="Xia J."/>
            <person name="Xu P."/>
            <person name="Wang S."/>
            <person name="Scheerlinck J.P."/>
            <person name="Hofmann A."/>
            <person name="Sternberg P.W."/>
            <person name="Wang J."/>
            <person name="Gasser R.B."/>
        </authorList>
    </citation>
    <scope>NUCLEOTIDE SEQUENCE [LARGE SCALE GENOMIC DNA]</scope>
    <source>
        <strain evidence="19">DCEP-RM93F</strain>
    </source>
</reference>
<dbReference type="Gene3D" id="3.30.420.40">
    <property type="match status" value="2"/>
</dbReference>
<dbReference type="SMART" id="SM00737">
    <property type="entry name" value="ML"/>
    <property type="match status" value="1"/>
</dbReference>
<dbReference type="InterPro" id="IPR004000">
    <property type="entry name" value="Actin"/>
</dbReference>
<evidence type="ECO:0000256" key="7">
    <source>
        <dbReference type="ARBA" id="ARBA00022448"/>
    </source>
</evidence>
<evidence type="ECO:0000259" key="18">
    <source>
        <dbReference type="SMART" id="SM00737"/>
    </source>
</evidence>
<evidence type="ECO:0000313" key="19">
    <source>
        <dbReference type="EMBL" id="KFD61760.1"/>
    </source>
</evidence>
<dbReference type="Gene3D" id="3.90.640.10">
    <property type="entry name" value="Actin, Chain A, domain 4"/>
    <property type="match status" value="1"/>
</dbReference>